<dbReference type="GO" id="GO:0016491">
    <property type="term" value="F:oxidoreductase activity"/>
    <property type="evidence" value="ECO:0007669"/>
    <property type="project" value="InterPro"/>
</dbReference>
<evidence type="ECO:0000256" key="1">
    <source>
        <dbReference type="ARBA" id="ARBA00023604"/>
    </source>
</evidence>
<sequence length="231" mass="25374">MDRKCLSLSGISAHLTEGCTDSLTVATFSAFQDVGKSTAHSCSVLKVRCLGILALLGNNCSLGLSKSLQEIKYKWNVNGGCVTPAFSGDKTGYDGFRSQMIDPSSMRWAEALSVTVHDLVGDKHEYNLDEHRDTRKPTLTLWLKRTGASYVRVFDPIARKPFLMPGKTAQGPLLLVHVDLALGKAVEGVRFDLGPQANELMKGRFRVIHAWRPLKSIYKDLFVVADVPAIP</sequence>
<protein>
    <submittedName>
        <fullName evidence="2">Uncharacterized protein</fullName>
    </submittedName>
</protein>
<dbReference type="GeneID" id="9667668"/>
<reference evidence="2 3" key="1">
    <citation type="journal article" date="2009" name="PLoS Genet.">
        <title>The genome of Nectria haematococca: contribution of supernumerary chromosomes to gene expansion.</title>
        <authorList>
            <person name="Coleman J.J."/>
            <person name="Rounsley S.D."/>
            <person name="Rodriguez-Carres M."/>
            <person name="Kuo A."/>
            <person name="Wasmann C.C."/>
            <person name="Grimwood J."/>
            <person name="Schmutz J."/>
            <person name="Taga M."/>
            <person name="White G.J."/>
            <person name="Zhou S."/>
            <person name="Schwartz D.C."/>
            <person name="Freitag M."/>
            <person name="Ma L.J."/>
            <person name="Danchin E.G."/>
            <person name="Henrissat B."/>
            <person name="Coutinho P.M."/>
            <person name="Nelson D.R."/>
            <person name="Straney D."/>
            <person name="Napoli C.A."/>
            <person name="Barker B.M."/>
            <person name="Gribskov M."/>
            <person name="Rep M."/>
            <person name="Kroken S."/>
            <person name="Molnar I."/>
            <person name="Rensing C."/>
            <person name="Kennell J.C."/>
            <person name="Zamora J."/>
            <person name="Farman M.L."/>
            <person name="Selker E.U."/>
            <person name="Salamov A."/>
            <person name="Shapiro H."/>
            <person name="Pangilinan J."/>
            <person name="Lindquist E."/>
            <person name="Lamers C."/>
            <person name="Grigoriev I.V."/>
            <person name="Geiser D.M."/>
            <person name="Covert S.F."/>
            <person name="Temporini E."/>
            <person name="Vanetten H.D."/>
        </authorList>
    </citation>
    <scope>NUCLEOTIDE SEQUENCE [LARGE SCALE GENOMIC DNA]</scope>
    <source>
        <strain evidence="3">ATCC MYA-4622 / CBS 123669 / FGSC 9596 / NRRL 45880 / 77-13-4</strain>
    </source>
</reference>
<dbReference type="AlphaFoldDB" id="C7YZY9"/>
<name>C7YZY9_FUSV7</name>
<organism evidence="2 3">
    <name type="scientific">Fusarium vanettenii (strain ATCC MYA-4622 / CBS 123669 / FGSC 9596 / NRRL 45880 / 77-13-4)</name>
    <name type="common">Fusarium solani subsp. pisi</name>
    <dbReference type="NCBI Taxonomy" id="660122"/>
    <lineage>
        <taxon>Eukaryota</taxon>
        <taxon>Fungi</taxon>
        <taxon>Dikarya</taxon>
        <taxon>Ascomycota</taxon>
        <taxon>Pezizomycotina</taxon>
        <taxon>Sordariomycetes</taxon>
        <taxon>Hypocreomycetidae</taxon>
        <taxon>Hypocreales</taxon>
        <taxon>Nectriaceae</taxon>
        <taxon>Fusarium</taxon>
        <taxon>Fusarium solani species complex</taxon>
        <taxon>Fusarium vanettenii</taxon>
    </lineage>
</organism>
<dbReference type="EMBL" id="GG698904">
    <property type="protein sequence ID" value="EEU42695.1"/>
    <property type="molecule type" value="Genomic_DNA"/>
</dbReference>
<dbReference type="OrthoDB" id="412788at2759"/>
<comment type="similarity">
    <text evidence="1">Belongs to the asaB hydroxylase/desaturase family.</text>
</comment>
<dbReference type="PANTHER" id="PTHR34598">
    <property type="entry name" value="BLL6449 PROTEIN"/>
    <property type="match status" value="1"/>
</dbReference>
<evidence type="ECO:0000313" key="2">
    <source>
        <dbReference type="EMBL" id="EEU42695.1"/>
    </source>
</evidence>
<dbReference type="Proteomes" id="UP000005206">
    <property type="component" value="Chromosome 8"/>
</dbReference>
<dbReference type="PANTHER" id="PTHR34598:SF3">
    <property type="entry name" value="OXIDOREDUCTASE AN1597"/>
    <property type="match status" value="1"/>
</dbReference>
<gene>
    <name evidence="2" type="ORF">NECHADRAFT_84190</name>
</gene>
<dbReference type="HOGENOM" id="CLU_1200110_0_0_1"/>
<evidence type="ECO:0000313" key="3">
    <source>
        <dbReference type="Proteomes" id="UP000005206"/>
    </source>
</evidence>
<proteinExistence type="inferred from homology"/>
<accession>C7YZY9</accession>
<dbReference type="KEGG" id="nhe:NECHADRAFT_84190"/>
<dbReference type="InterPro" id="IPR044053">
    <property type="entry name" value="AsaB-like"/>
</dbReference>
<dbReference type="InParanoid" id="C7YZY9"/>
<dbReference type="VEuPathDB" id="FungiDB:NECHADRAFT_84190"/>
<keyword evidence="3" id="KW-1185">Reference proteome</keyword>
<dbReference type="RefSeq" id="XP_003048408.1">
    <property type="nucleotide sequence ID" value="XM_003048362.1"/>
</dbReference>